<protein>
    <recommendedName>
        <fullName evidence="7">Vacuolar protein 8</fullName>
    </recommendedName>
</protein>
<dbReference type="PROSITE" id="PS50176">
    <property type="entry name" value="ARM_REPEAT"/>
    <property type="match status" value="5"/>
</dbReference>
<dbReference type="InterPro" id="IPR011989">
    <property type="entry name" value="ARM-like"/>
</dbReference>
<dbReference type="GO" id="GO:0043495">
    <property type="term" value="F:protein-membrane adaptor activity"/>
    <property type="evidence" value="ECO:0007669"/>
    <property type="project" value="InterPro"/>
</dbReference>
<dbReference type="PANTHER" id="PTHR47249">
    <property type="entry name" value="VACUOLAR PROTEIN 8"/>
    <property type="match status" value="1"/>
</dbReference>
<proteinExistence type="inferred from homology"/>
<feature type="repeat" description="ARM" evidence="8">
    <location>
        <begin position="265"/>
        <end position="307"/>
    </location>
</feature>
<evidence type="ECO:0000256" key="7">
    <source>
        <dbReference type="ARBA" id="ARBA00026209"/>
    </source>
</evidence>
<feature type="repeat" description="ARM" evidence="8">
    <location>
        <begin position="306"/>
        <end position="348"/>
    </location>
</feature>
<dbReference type="Pfam" id="PF00514">
    <property type="entry name" value="Arm"/>
    <property type="match status" value="4"/>
</dbReference>
<comment type="similarity">
    <text evidence="2">Belongs to the beta-catenin family.</text>
</comment>
<name>A0AA35QX18_GEOBA</name>
<evidence type="ECO:0000256" key="2">
    <source>
        <dbReference type="ARBA" id="ARBA00005462"/>
    </source>
</evidence>
<dbReference type="PANTHER" id="PTHR47249:SF1">
    <property type="entry name" value="VACUOLAR PROTEIN 8"/>
    <property type="match status" value="1"/>
</dbReference>
<accession>A0AA35QX18</accession>
<dbReference type="SUPFAM" id="SSF48371">
    <property type="entry name" value="ARM repeat"/>
    <property type="match status" value="2"/>
</dbReference>
<evidence type="ECO:0000256" key="3">
    <source>
        <dbReference type="ARBA" id="ARBA00022554"/>
    </source>
</evidence>
<keyword evidence="5" id="KW-0472">Membrane</keyword>
<feature type="repeat" description="ARM" evidence="8">
    <location>
        <begin position="221"/>
        <end position="263"/>
    </location>
</feature>
<reference evidence="9" key="1">
    <citation type="submission" date="2023-03" db="EMBL/GenBank/DDBJ databases">
        <authorList>
            <person name="Steffen K."/>
            <person name="Cardenas P."/>
        </authorList>
    </citation>
    <scope>NUCLEOTIDE SEQUENCE</scope>
</reference>
<evidence type="ECO:0000256" key="8">
    <source>
        <dbReference type="PROSITE-ProRule" id="PRU00259"/>
    </source>
</evidence>
<keyword evidence="10" id="KW-1185">Reference proteome</keyword>
<feature type="repeat" description="ARM" evidence="8">
    <location>
        <begin position="139"/>
        <end position="181"/>
    </location>
</feature>
<dbReference type="GO" id="GO:0005774">
    <property type="term" value="C:vacuolar membrane"/>
    <property type="evidence" value="ECO:0007669"/>
    <property type="project" value="UniProtKB-SubCell"/>
</dbReference>
<dbReference type="SMART" id="SM00185">
    <property type="entry name" value="ARM"/>
    <property type="match status" value="8"/>
</dbReference>
<feature type="repeat" description="ARM" evidence="8">
    <location>
        <begin position="180"/>
        <end position="222"/>
    </location>
</feature>
<keyword evidence="4" id="KW-0677">Repeat</keyword>
<evidence type="ECO:0000256" key="1">
    <source>
        <dbReference type="ARBA" id="ARBA00004592"/>
    </source>
</evidence>
<evidence type="ECO:0000256" key="4">
    <source>
        <dbReference type="ARBA" id="ARBA00022737"/>
    </source>
</evidence>
<dbReference type="GO" id="GO:0071562">
    <property type="term" value="P:nucleus-vacuole junction assembly"/>
    <property type="evidence" value="ECO:0007669"/>
    <property type="project" value="InterPro"/>
</dbReference>
<sequence length="558" mass="60751">MGSCFGSMGNCFRSHRMSSNIASTREPLLRETERDAVTSLLQYLEQDSNNPHKTISDDKLRDLCTLAYSDNVDLQRSAALCFSELSEKLMEPITEAQLEPLIHLLLSSDIEVLKASSLAISNFALHGPPSNKETIVQAKALQPLISLLSSDSAEVQCNACGCITTLATTEANKVEIVEYGAIPPLLALTRVNDPRVQRNTTGALLNLTHIESNREKLVQAGGVTVFVHLLDSKDADVQFYCAAALSNLAVHEAHRSAIMAVGNGRVVGSLVTLMSSSVDKVRCQGCLAIRNLASDDINQDRIVRNGGLSVLIPLLRSADAETVTAAVAALRNLSIHKGNEQLIVASEALPELKRLLLMREQSEVQCHTAGTFRNLAAEDQSQAIVDEGCIPVLADLLQNYQGVPEAVLTEVSAALAVLAANESARRQLMSLYDGEFYKTLIEWTESQYSEVQYNCAGIIGHIAINTEYHSRLLSGSPSVMSVIHRFMESEESSCVHIALWITSQFSQGDMGTRSQLRQPALLDRVKQLRSSQRNSEDIRQLAESTLGHITAGQTEPSS</sequence>
<dbReference type="Proteomes" id="UP001174909">
    <property type="component" value="Unassembled WGS sequence"/>
</dbReference>
<comment type="subcellular location">
    <subcellularLocation>
        <location evidence="1">Vacuole membrane</location>
        <topology evidence="1">Lipid-anchor</topology>
    </subcellularLocation>
</comment>
<gene>
    <name evidence="9" type="ORF">GBAR_LOCUS1683</name>
</gene>
<dbReference type="AlphaFoldDB" id="A0AA35QX18"/>
<evidence type="ECO:0000313" key="10">
    <source>
        <dbReference type="Proteomes" id="UP001174909"/>
    </source>
</evidence>
<organism evidence="9 10">
    <name type="scientific">Geodia barretti</name>
    <name type="common">Barrett's horny sponge</name>
    <dbReference type="NCBI Taxonomy" id="519541"/>
    <lineage>
        <taxon>Eukaryota</taxon>
        <taxon>Metazoa</taxon>
        <taxon>Porifera</taxon>
        <taxon>Demospongiae</taxon>
        <taxon>Heteroscleromorpha</taxon>
        <taxon>Tetractinellida</taxon>
        <taxon>Astrophorina</taxon>
        <taxon>Geodiidae</taxon>
        <taxon>Geodia</taxon>
    </lineage>
</organism>
<evidence type="ECO:0000256" key="5">
    <source>
        <dbReference type="ARBA" id="ARBA00023136"/>
    </source>
</evidence>
<keyword evidence="6" id="KW-0449">Lipoprotein</keyword>
<dbReference type="InterPro" id="IPR016024">
    <property type="entry name" value="ARM-type_fold"/>
</dbReference>
<dbReference type="Gene3D" id="1.25.10.10">
    <property type="entry name" value="Leucine-rich Repeat Variant"/>
    <property type="match status" value="4"/>
</dbReference>
<dbReference type="InterPro" id="IPR045156">
    <property type="entry name" value="Vac8"/>
</dbReference>
<keyword evidence="3" id="KW-0926">Vacuole</keyword>
<evidence type="ECO:0000313" key="9">
    <source>
        <dbReference type="EMBL" id="CAI7995365.1"/>
    </source>
</evidence>
<comment type="caution">
    <text evidence="9">The sequence shown here is derived from an EMBL/GenBank/DDBJ whole genome shotgun (WGS) entry which is preliminary data.</text>
</comment>
<dbReference type="InterPro" id="IPR000225">
    <property type="entry name" value="Armadillo"/>
</dbReference>
<evidence type="ECO:0000256" key="6">
    <source>
        <dbReference type="ARBA" id="ARBA00023288"/>
    </source>
</evidence>
<dbReference type="EMBL" id="CASHTH010000244">
    <property type="protein sequence ID" value="CAI7995365.1"/>
    <property type="molecule type" value="Genomic_DNA"/>
</dbReference>